<dbReference type="InterPro" id="IPR051682">
    <property type="entry name" value="Mito_Persulfide_Diox"/>
</dbReference>
<dbReference type="EMBL" id="PZKC01000004">
    <property type="protein sequence ID" value="PTD97006.1"/>
    <property type="molecule type" value="Genomic_DNA"/>
</dbReference>
<name>A0A2T4IH09_9RHOO</name>
<keyword evidence="3" id="KW-0378">Hydrolase</keyword>
<keyword evidence="1" id="KW-0479">Metal-binding</keyword>
<accession>A0A2T4IH09</accession>
<dbReference type="Proteomes" id="UP000241193">
    <property type="component" value="Unassembled WGS sequence"/>
</dbReference>
<dbReference type="InterPro" id="IPR001279">
    <property type="entry name" value="Metallo-B-lactamas"/>
</dbReference>
<dbReference type="GO" id="GO:0070813">
    <property type="term" value="P:hydrogen sulfide metabolic process"/>
    <property type="evidence" value="ECO:0007669"/>
    <property type="project" value="TreeGrafter"/>
</dbReference>
<dbReference type="SUPFAM" id="SSF56281">
    <property type="entry name" value="Metallo-hydrolase/oxidoreductase"/>
    <property type="match status" value="1"/>
</dbReference>
<reference evidence="3 4" key="1">
    <citation type="submission" date="2018-03" db="EMBL/GenBank/DDBJ databases">
        <authorList>
            <person name="Keele B.F."/>
        </authorList>
    </citation>
    <scope>NUCLEOTIDE SEQUENCE [LARGE SCALE GENOMIC DNA]</scope>
    <source>
        <strain evidence="3 4">D20</strain>
    </source>
</reference>
<dbReference type="GO" id="GO:0046872">
    <property type="term" value="F:metal ion binding"/>
    <property type="evidence" value="ECO:0007669"/>
    <property type="project" value="UniProtKB-KW"/>
</dbReference>
<reference evidence="3 4" key="2">
    <citation type="submission" date="2018-04" db="EMBL/GenBank/DDBJ databases">
        <title>Thauera lacus sp. nov., isolated from an saline lake in Inner Mongolia, China.</title>
        <authorList>
            <person name="Liang Q.-Y."/>
        </authorList>
    </citation>
    <scope>NUCLEOTIDE SEQUENCE [LARGE SCALE GENOMIC DNA]</scope>
    <source>
        <strain evidence="3 4">D20</strain>
    </source>
</reference>
<protein>
    <submittedName>
        <fullName evidence="3">MBL fold metallo-hydrolase</fullName>
    </submittedName>
</protein>
<evidence type="ECO:0000313" key="4">
    <source>
        <dbReference type="Proteomes" id="UP000241193"/>
    </source>
</evidence>
<dbReference type="SMART" id="SM00849">
    <property type="entry name" value="Lactamase_B"/>
    <property type="match status" value="1"/>
</dbReference>
<organism evidence="3 4">
    <name type="scientific">Pseudothauera lacus</name>
    <dbReference type="NCBI Taxonomy" id="2136175"/>
    <lineage>
        <taxon>Bacteria</taxon>
        <taxon>Pseudomonadati</taxon>
        <taxon>Pseudomonadota</taxon>
        <taxon>Betaproteobacteria</taxon>
        <taxon>Rhodocyclales</taxon>
        <taxon>Zoogloeaceae</taxon>
        <taxon>Pseudothauera</taxon>
    </lineage>
</organism>
<dbReference type="Gene3D" id="3.60.15.10">
    <property type="entry name" value="Ribonuclease Z/Hydroxyacylglutathione hydrolase-like"/>
    <property type="match status" value="1"/>
</dbReference>
<dbReference type="InterPro" id="IPR044528">
    <property type="entry name" value="POD-like_MBL-fold"/>
</dbReference>
<sequence length="229" mass="24958">MYFRVLEDTASTALGYLVGDLLAQQAVVIDPPAGQGALVRALLDERGLALRFVARTHIHQDATVAAECAELARLTAAEWVAGGGRHCAGEARMLAHGEILVFGNEVLRVLATPGHTPSCVSYLWRDRLFCGDVFDVGGCAVGNSESDPARLYDSLTQRIFPLPGETLIFPGHRIKGRTVSTVAEERWRHAQLAARSRESFVTEMAFRRLVRPRFDAALGRDGLYRGDAG</sequence>
<comment type="caution">
    <text evidence="3">The sequence shown here is derived from an EMBL/GenBank/DDBJ whole genome shotgun (WGS) entry which is preliminary data.</text>
</comment>
<dbReference type="PANTHER" id="PTHR43084">
    <property type="entry name" value="PERSULFIDE DIOXYGENASE ETHE1"/>
    <property type="match status" value="1"/>
</dbReference>
<gene>
    <name evidence="3" type="ORF">C8261_06315</name>
</gene>
<evidence type="ECO:0000256" key="1">
    <source>
        <dbReference type="ARBA" id="ARBA00022723"/>
    </source>
</evidence>
<dbReference type="RefSeq" id="WP_107492815.1">
    <property type="nucleotide sequence ID" value="NZ_PZKC01000004.1"/>
</dbReference>
<dbReference type="CDD" id="cd07724">
    <property type="entry name" value="POD-like_MBL-fold"/>
    <property type="match status" value="1"/>
</dbReference>
<dbReference type="OrthoDB" id="9784009at2"/>
<keyword evidence="4" id="KW-1185">Reference proteome</keyword>
<dbReference type="GO" id="GO:0006749">
    <property type="term" value="P:glutathione metabolic process"/>
    <property type="evidence" value="ECO:0007669"/>
    <property type="project" value="InterPro"/>
</dbReference>
<evidence type="ECO:0000259" key="2">
    <source>
        <dbReference type="SMART" id="SM00849"/>
    </source>
</evidence>
<dbReference type="InterPro" id="IPR036866">
    <property type="entry name" value="RibonucZ/Hydroxyglut_hydro"/>
</dbReference>
<dbReference type="PANTHER" id="PTHR43084:SF1">
    <property type="entry name" value="PERSULFIDE DIOXYGENASE ETHE1, MITOCHONDRIAL"/>
    <property type="match status" value="1"/>
</dbReference>
<evidence type="ECO:0000313" key="3">
    <source>
        <dbReference type="EMBL" id="PTD97006.1"/>
    </source>
</evidence>
<feature type="domain" description="Metallo-beta-lactamase" evidence="2">
    <location>
        <begin position="12"/>
        <end position="172"/>
    </location>
</feature>
<dbReference type="GO" id="GO:0016787">
    <property type="term" value="F:hydrolase activity"/>
    <property type="evidence" value="ECO:0007669"/>
    <property type="project" value="UniProtKB-KW"/>
</dbReference>
<proteinExistence type="predicted"/>
<dbReference type="GO" id="GO:0050313">
    <property type="term" value="F:sulfur dioxygenase activity"/>
    <property type="evidence" value="ECO:0007669"/>
    <property type="project" value="InterPro"/>
</dbReference>
<dbReference type="AlphaFoldDB" id="A0A2T4IH09"/>